<dbReference type="Pfam" id="PF08263">
    <property type="entry name" value="LRRNT_2"/>
    <property type="match status" value="1"/>
</dbReference>
<dbReference type="PANTHER" id="PTHR48063:SF22">
    <property type="entry name" value="HCRVF1 PROTEIN-LIKE"/>
    <property type="match status" value="1"/>
</dbReference>
<keyword evidence="3" id="KW-0812">Transmembrane</keyword>
<reference evidence="11" key="2">
    <citation type="submission" date="2020-10" db="EMBL/GenBank/DDBJ databases">
        <authorList>
            <person name="Scholz U."/>
            <person name="Mascher M."/>
            <person name="Fiebig A."/>
        </authorList>
    </citation>
    <scope>NUCLEOTIDE SEQUENCE [LARGE SCALE GENOMIC DNA]</scope>
    <source>
        <strain evidence="11">cv. Morex</strain>
    </source>
</reference>
<keyword evidence="5" id="KW-0677">Repeat</keyword>
<evidence type="ECO:0000256" key="8">
    <source>
        <dbReference type="ARBA" id="ARBA00023180"/>
    </source>
</evidence>
<dbReference type="InterPro" id="IPR046956">
    <property type="entry name" value="RLP23-like"/>
</dbReference>
<dbReference type="AlphaFoldDB" id="A0A8I6X8K5"/>
<dbReference type="Proteomes" id="UP000011116">
    <property type="component" value="Chromosome 4H"/>
</dbReference>
<evidence type="ECO:0000259" key="10">
    <source>
        <dbReference type="Pfam" id="PF08263"/>
    </source>
</evidence>
<dbReference type="Gene3D" id="3.80.10.10">
    <property type="entry name" value="Ribonuclease Inhibitor"/>
    <property type="match status" value="1"/>
</dbReference>
<feature type="domain" description="Leucine-rich repeat-containing N-terminal plant-type" evidence="10">
    <location>
        <begin position="37"/>
        <end position="74"/>
    </location>
</feature>
<evidence type="ECO:0000256" key="6">
    <source>
        <dbReference type="ARBA" id="ARBA00022989"/>
    </source>
</evidence>
<keyword evidence="2" id="KW-0433">Leucine-rich repeat</keyword>
<reference evidence="11" key="3">
    <citation type="submission" date="2022-01" db="UniProtKB">
        <authorList>
            <consortium name="EnsemblPlants"/>
        </authorList>
    </citation>
    <scope>IDENTIFICATION</scope>
    <source>
        <strain evidence="11">subsp. vulgare</strain>
    </source>
</reference>
<dbReference type="InterPro" id="IPR013210">
    <property type="entry name" value="LRR_N_plant-typ"/>
</dbReference>
<dbReference type="PANTHER" id="PTHR48063">
    <property type="entry name" value="LRR RECEPTOR-LIKE KINASE"/>
    <property type="match status" value="1"/>
</dbReference>
<dbReference type="Gramene" id="HORVU.MOREX.r2.4HG0276670.1">
    <property type="protein sequence ID" value="HORVU.MOREX.r2.4HG0276670.1"/>
    <property type="gene ID" value="HORVU.MOREX.r2.4HG0276670"/>
</dbReference>
<comment type="subcellular location">
    <subcellularLocation>
        <location evidence="1">Membrane</location>
        <topology evidence="1">Single-pass type I membrane protein</topology>
    </subcellularLocation>
</comment>
<keyword evidence="4 9" id="KW-0732">Signal</keyword>
<feature type="chain" id="PRO_5035301048" description="Leucine-rich repeat-containing N-terminal plant-type domain-containing protein" evidence="9">
    <location>
        <begin position="25"/>
        <end position="123"/>
    </location>
</feature>
<evidence type="ECO:0000313" key="12">
    <source>
        <dbReference type="Proteomes" id="UP000011116"/>
    </source>
</evidence>
<evidence type="ECO:0000256" key="9">
    <source>
        <dbReference type="SAM" id="SignalP"/>
    </source>
</evidence>
<dbReference type="Gramene" id="HORVU.MOREX.r3.4HG0332060.1">
    <property type="protein sequence ID" value="HORVU.MOREX.r3.4HG0332060.1"/>
    <property type="gene ID" value="HORVU.MOREX.r3.4HG0332060"/>
</dbReference>
<reference evidence="12" key="1">
    <citation type="journal article" date="2012" name="Nature">
        <title>A physical, genetic and functional sequence assembly of the barley genome.</title>
        <authorList>
            <consortium name="The International Barley Genome Sequencing Consortium"/>
            <person name="Mayer K.F."/>
            <person name="Waugh R."/>
            <person name="Brown J.W."/>
            <person name="Schulman A."/>
            <person name="Langridge P."/>
            <person name="Platzer M."/>
            <person name="Fincher G.B."/>
            <person name="Muehlbauer G.J."/>
            <person name="Sato K."/>
            <person name="Close T.J."/>
            <person name="Wise R.P."/>
            <person name="Stein N."/>
        </authorList>
    </citation>
    <scope>NUCLEOTIDE SEQUENCE [LARGE SCALE GENOMIC DNA]</scope>
    <source>
        <strain evidence="12">cv. Morex</strain>
    </source>
</reference>
<keyword evidence="12" id="KW-1185">Reference proteome</keyword>
<name>A0A8I6X8K5_HORVV</name>
<evidence type="ECO:0000256" key="5">
    <source>
        <dbReference type="ARBA" id="ARBA00022737"/>
    </source>
</evidence>
<keyword evidence="6" id="KW-1133">Transmembrane helix</keyword>
<organism evidence="11 12">
    <name type="scientific">Hordeum vulgare subsp. vulgare</name>
    <name type="common">Domesticated barley</name>
    <dbReference type="NCBI Taxonomy" id="112509"/>
    <lineage>
        <taxon>Eukaryota</taxon>
        <taxon>Viridiplantae</taxon>
        <taxon>Streptophyta</taxon>
        <taxon>Embryophyta</taxon>
        <taxon>Tracheophyta</taxon>
        <taxon>Spermatophyta</taxon>
        <taxon>Magnoliopsida</taxon>
        <taxon>Liliopsida</taxon>
        <taxon>Poales</taxon>
        <taxon>Poaceae</taxon>
        <taxon>BOP clade</taxon>
        <taxon>Pooideae</taxon>
        <taxon>Triticodae</taxon>
        <taxon>Triticeae</taxon>
        <taxon>Hordeinae</taxon>
        <taxon>Hordeum</taxon>
    </lineage>
</organism>
<evidence type="ECO:0000256" key="4">
    <source>
        <dbReference type="ARBA" id="ARBA00022729"/>
    </source>
</evidence>
<dbReference type="SMR" id="A0A8I6X8K5"/>
<dbReference type="GO" id="GO:0016020">
    <property type="term" value="C:membrane"/>
    <property type="evidence" value="ECO:0007669"/>
    <property type="project" value="UniProtKB-SubCell"/>
</dbReference>
<evidence type="ECO:0000256" key="1">
    <source>
        <dbReference type="ARBA" id="ARBA00004479"/>
    </source>
</evidence>
<sequence>MAARAAAAILCLLIFHLAPSPSHAQARIPGGNGTCINGERDALLSFKAGLLDPAGGLSSWHGEDCCQWDGVRCSSRTGHVIKLNLRNTYAPEYYKYSLSLSRDEMSPSLAALQQLRLFTELPH</sequence>
<dbReference type="InterPro" id="IPR032675">
    <property type="entry name" value="LRR_dom_sf"/>
</dbReference>
<evidence type="ECO:0000256" key="7">
    <source>
        <dbReference type="ARBA" id="ARBA00023136"/>
    </source>
</evidence>
<protein>
    <recommendedName>
        <fullName evidence="10">Leucine-rich repeat-containing N-terminal plant-type domain-containing protein</fullName>
    </recommendedName>
</protein>
<proteinExistence type="predicted"/>
<evidence type="ECO:0000256" key="2">
    <source>
        <dbReference type="ARBA" id="ARBA00022614"/>
    </source>
</evidence>
<accession>A0A8I6X8K5</accession>
<evidence type="ECO:0000256" key="3">
    <source>
        <dbReference type="ARBA" id="ARBA00022692"/>
    </source>
</evidence>
<evidence type="ECO:0000313" key="11">
    <source>
        <dbReference type="EnsemblPlants" id="HORVU.MOREX.r3.4HG0332060.1"/>
    </source>
</evidence>
<keyword evidence="8" id="KW-0325">Glycoprotein</keyword>
<dbReference type="EnsemblPlants" id="HORVU.MOREX.r3.4HG0332060.1">
    <property type="protein sequence ID" value="HORVU.MOREX.r3.4HG0332060.1"/>
    <property type="gene ID" value="HORVU.MOREX.r3.4HG0332060"/>
</dbReference>
<keyword evidence="7" id="KW-0472">Membrane</keyword>
<feature type="signal peptide" evidence="9">
    <location>
        <begin position="1"/>
        <end position="24"/>
    </location>
</feature>